<keyword evidence="4" id="KW-1185">Reference proteome</keyword>
<dbReference type="EMBL" id="BFEA01000009">
    <property type="protein sequence ID" value="GBG60142.1"/>
    <property type="molecule type" value="Genomic_DNA"/>
</dbReference>
<gene>
    <name evidence="3" type="ORF">CBR_g3385</name>
</gene>
<dbReference type="InterPro" id="IPR007021">
    <property type="entry name" value="DUF659"/>
</dbReference>
<evidence type="ECO:0000313" key="4">
    <source>
        <dbReference type="Proteomes" id="UP000265515"/>
    </source>
</evidence>
<organism evidence="3 4">
    <name type="scientific">Chara braunii</name>
    <name type="common">Braun's stonewort</name>
    <dbReference type="NCBI Taxonomy" id="69332"/>
    <lineage>
        <taxon>Eukaryota</taxon>
        <taxon>Viridiplantae</taxon>
        <taxon>Streptophyta</taxon>
        <taxon>Charophyceae</taxon>
        <taxon>Charales</taxon>
        <taxon>Characeae</taxon>
        <taxon>Chara</taxon>
    </lineage>
</organism>
<feature type="compositionally biased region" description="Basic and acidic residues" evidence="1">
    <location>
        <begin position="270"/>
        <end position="296"/>
    </location>
</feature>
<dbReference type="OrthoDB" id="10057873at2759"/>
<feature type="region of interest" description="Disordered" evidence="1">
    <location>
        <begin position="257"/>
        <end position="397"/>
    </location>
</feature>
<dbReference type="InterPro" id="IPR012337">
    <property type="entry name" value="RNaseH-like_sf"/>
</dbReference>
<dbReference type="AlphaFoldDB" id="A0A388JR10"/>
<feature type="region of interest" description="Disordered" evidence="1">
    <location>
        <begin position="800"/>
        <end position="820"/>
    </location>
</feature>
<feature type="compositionally biased region" description="Gly residues" evidence="1">
    <location>
        <begin position="383"/>
        <end position="397"/>
    </location>
</feature>
<feature type="compositionally biased region" description="Gly residues" evidence="1">
    <location>
        <begin position="258"/>
        <end position="269"/>
    </location>
</feature>
<feature type="region of interest" description="Disordered" evidence="1">
    <location>
        <begin position="714"/>
        <end position="743"/>
    </location>
</feature>
<dbReference type="PANTHER" id="PTHR32166:SF123">
    <property type="entry name" value="BED-TYPE DOMAIN-CONTAINING PROTEIN"/>
    <property type="match status" value="1"/>
</dbReference>
<evidence type="ECO:0000313" key="3">
    <source>
        <dbReference type="EMBL" id="GBG60142.1"/>
    </source>
</evidence>
<evidence type="ECO:0000256" key="1">
    <source>
        <dbReference type="SAM" id="MobiDB-lite"/>
    </source>
</evidence>
<feature type="domain" description="DUF659" evidence="2">
    <location>
        <begin position="2"/>
        <end position="156"/>
    </location>
</feature>
<evidence type="ECO:0000259" key="2">
    <source>
        <dbReference type="Pfam" id="PF04937"/>
    </source>
</evidence>
<name>A0A388JR10_CHABU</name>
<feature type="region of interest" description="Disordered" evidence="1">
    <location>
        <begin position="541"/>
        <end position="565"/>
    </location>
</feature>
<proteinExistence type="predicted"/>
<feature type="compositionally biased region" description="Basic and acidic residues" evidence="1">
    <location>
        <begin position="350"/>
        <end position="371"/>
    </location>
</feature>
<dbReference type="Gramene" id="GBG60142">
    <property type="protein sequence ID" value="GBG60142"/>
    <property type="gene ID" value="CBR_g3385"/>
</dbReference>
<dbReference type="PANTHER" id="PTHR32166">
    <property type="entry name" value="OSJNBA0013A04.12 PROTEIN"/>
    <property type="match status" value="1"/>
</dbReference>
<dbReference type="Pfam" id="PF04937">
    <property type="entry name" value="DUF659"/>
    <property type="match status" value="1"/>
</dbReference>
<comment type="caution">
    <text evidence="3">The sequence shown here is derived from an EMBL/GenBank/DDBJ whole genome shotgun (WGS) entry which is preliminary data.</text>
</comment>
<sequence>MPSYHMVRTTLLDELDSEVQNCVRPLLDTTREHGCTIMTDGWTNIQGQTLCNYLVGTNLGAAYVATDVMHGKKDAIALATAWLKRVKSMDLKLSDITTFVTGSAGVNVAAMEVFEKDKSVKHMFWIPCVAHVMNLILEDIGGIDWVATRIAQARLVTRFFKRHGHAREVLEKLSKKTLLLPAETGFGTNVIMMTRLVDLREELTELVGADCWRETVWSTGKIRKDAAEITACIGSPPWWEDLRALCRMLEPIMDMLRTGGGGDGGGDGRGGADDRGRGGRGGDEGGHGGRGGDGRGRGGRGVDGVGEDTRHGGGGDDEGGEDRDHGGGGGDEGGDNRGHGGCGDNEEGEERDHRGGGGDEGGDDRGHRGGGDDEGGEERDHGGGGGDEGGHGRGGLVRGRGFVLKRLRYRGKQDNNISSRVRRRRLQTVHDVTVTEAIVVQQEQVVVSEDSMNKKADLDIIPSAVTAPEESGAGPVGLTRPKSPARVADTQVAQDSQRHLTQTTVEVHVEGRGGVADDGRTIPCGGGNVPPPSTVICTGAHKAPSASVPSTGEVARPPTGDVGLENGEVARTPTCAHEGEDARPATVEHVGLACPIGSLPPTAEMLVMKLALDGLPDISTLISPTLAFAAPPATGPADDTDGVSRGFDEFVGDTILHPTVSTTLAVFHVGAPHAVDQGLAEQVARNRRGGPHVAAQRSLGDSFERVDAEYVAQDGHSARDFGGEGSSVLAGPRPDPHPGPLRPAQETVCEVVGLGGGEDTRQDLARTHGGVPGGRDHEHIVTSDAQHSVDRAISRVVGGKHTGDARPHHMAMRSTPPHPDGVDPVSVRIPLQGYPPWFLQVTEDKVCSKSEYPVRSCSRVWFVLTEWLTGSKVRVGEQF</sequence>
<reference evidence="3 4" key="1">
    <citation type="journal article" date="2018" name="Cell">
        <title>The Chara Genome: Secondary Complexity and Implications for Plant Terrestrialization.</title>
        <authorList>
            <person name="Nishiyama T."/>
            <person name="Sakayama H."/>
            <person name="Vries J.D."/>
            <person name="Buschmann H."/>
            <person name="Saint-Marcoux D."/>
            <person name="Ullrich K.K."/>
            <person name="Haas F.B."/>
            <person name="Vanderstraeten L."/>
            <person name="Becker D."/>
            <person name="Lang D."/>
            <person name="Vosolsobe S."/>
            <person name="Rombauts S."/>
            <person name="Wilhelmsson P.K.I."/>
            <person name="Janitza P."/>
            <person name="Kern R."/>
            <person name="Heyl A."/>
            <person name="Rumpler F."/>
            <person name="Villalobos L.I.A.C."/>
            <person name="Clay J.M."/>
            <person name="Skokan R."/>
            <person name="Toyoda A."/>
            <person name="Suzuki Y."/>
            <person name="Kagoshima H."/>
            <person name="Schijlen E."/>
            <person name="Tajeshwar N."/>
            <person name="Catarino B."/>
            <person name="Hetherington A.J."/>
            <person name="Saltykova A."/>
            <person name="Bonnot C."/>
            <person name="Breuninger H."/>
            <person name="Symeonidi A."/>
            <person name="Radhakrishnan G.V."/>
            <person name="Van Nieuwerburgh F."/>
            <person name="Deforce D."/>
            <person name="Chang C."/>
            <person name="Karol K.G."/>
            <person name="Hedrich R."/>
            <person name="Ulvskov P."/>
            <person name="Glockner G."/>
            <person name="Delwiche C.F."/>
            <person name="Petrasek J."/>
            <person name="Van de Peer Y."/>
            <person name="Friml J."/>
            <person name="Beilby M."/>
            <person name="Dolan L."/>
            <person name="Kohara Y."/>
            <person name="Sugano S."/>
            <person name="Fujiyama A."/>
            <person name="Delaux P.-M."/>
            <person name="Quint M."/>
            <person name="TheiBen G."/>
            <person name="Hagemann M."/>
            <person name="Harholt J."/>
            <person name="Dunand C."/>
            <person name="Zachgo S."/>
            <person name="Langdale J."/>
            <person name="Maumus F."/>
            <person name="Straeten D.V.D."/>
            <person name="Gould S.B."/>
            <person name="Rensing S.A."/>
        </authorList>
    </citation>
    <scope>NUCLEOTIDE SEQUENCE [LARGE SCALE GENOMIC DNA]</scope>
    <source>
        <strain evidence="3 4">S276</strain>
    </source>
</reference>
<accession>A0A388JR10</accession>
<dbReference type="Proteomes" id="UP000265515">
    <property type="component" value="Unassembled WGS sequence"/>
</dbReference>
<protein>
    <recommendedName>
        <fullName evidence="2">DUF659 domain-containing protein</fullName>
    </recommendedName>
</protein>
<dbReference type="SUPFAM" id="SSF53098">
    <property type="entry name" value="Ribonuclease H-like"/>
    <property type="match status" value="1"/>
</dbReference>